<dbReference type="PROSITE" id="PS50035">
    <property type="entry name" value="PLD"/>
    <property type="match status" value="2"/>
</dbReference>
<gene>
    <name evidence="2" type="ORF">P154DRAFT_540242</name>
</gene>
<dbReference type="Gene3D" id="3.30.870.10">
    <property type="entry name" value="Endonuclease Chain A"/>
    <property type="match status" value="2"/>
</dbReference>
<dbReference type="SUPFAM" id="SSF56024">
    <property type="entry name" value="Phospholipase D/nuclease"/>
    <property type="match status" value="2"/>
</dbReference>
<dbReference type="EMBL" id="ML977693">
    <property type="protein sequence ID" value="KAF1993634.1"/>
    <property type="molecule type" value="Genomic_DNA"/>
</dbReference>
<dbReference type="InterPro" id="IPR025202">
    <property type="entry name" value="PLD-like_dom"/>
</dbReference>
<organism evidence="2 3">
    <name type="scientific">Amniculicola lignicola CBS 123094</name>
    <dbReference type="NCBI Taxonomy" id="1392246"/>
    <lineage>
        <taxon>Eukaryota</taxon>
        <taxon>Fungi</taxon>
        <taxon>Dikarya</taxon>
        <taxon>Ascomycota</taxon>
        <taxon>Pezizomycotina</taxon>
        <taxon>Dothideomycetes</taxon>
        <taxon>Pleosporomycetidae</taxon>
        <taxon>Pleosporales</taxon>
        <taxon>Amniculicolaceae</taxon>
        <taxon>Amniculicola</taxon>
    </lineage>
</organism>
<dbReference type="InterPro" id="IPR001736">
    <property type="entry name" value="PLipase_D/transphosphatidylase"/>
</dbReference>
<dbReference type="Proteomes" id="UP000799779">
    <property type="component" value="Unassembled WGS sequence"/>
</dbReference>
<feature type="domain" description="PLD phosphodiesterase" evidence="1">
    <location>
        <begin position="455"/>
        <end position="477"/>
    </location>
</feature>
<evidence type="ECO:0000313" key="3">
    <source>
        <dbReference type="Proteomes" id="UP000799779"/>
    </source>
</evidence>
<evidence type="ECO:0000259" key="1">
    <source>
        <dbReference type="PROSITE" id="PS50035"/>
    </source>
</evidence>
<dbReference type="Pfam" id="PF13091">
    <property type="entry name" value="PLDc_2"/>
    <property type="match status" value="1"/>
</dbReference>
<accession>A0A6A5VXC8</accession>
<dbReference type="AlphaFoldDB" id="A0A6A5VXC8"/>
<dbReference type="GO" id="GO:0032049">
    <property type="term" value="P:cardiolipin biosynthetic process"/>
    <property type="evidence" value="ECO:0007669"/>
    <property type="project" value="UniProtKB-ARBA"/>
</dbReference>
<proteinExistence type="predicted"/>
<evidence type="ECO:0000313" key="2">
    <source>
        <dbReference type="EMBL" id="KAF1993634.1"/>
    </source>
</evidence>
<protein>
    <submittedName>
        <fullName evidence="2">Phospholipase D/nuclease</fullName>
    </submittedName>
</protein>
<reference evidence="2" key="1">
    <citation type="journal article" date="2020" name="Stud. Mycol.">
        <title>101 Dothideomycetes genomes: a test case for predicting lifestyles and emergence of pathogens.</title>
        <authorList>
            <person name="Haridas S."/>
            <person name="Albert R."/>
            <person name="Binder M."/>
            <person name="Bloem J."/>
            <person name="Labutti K."/>
            <person name="Salamov A."/>
            <person name="Andreopoulos B."/>
            <person name="Baker S."/>
            <person name="Barry K."/>
            <person name="Bills G."/>
            <person name="Bluhm B."/>
            <person name="Cannon C."/>
            <person name="Castanera R."/>
            <person name="Culley D."/>
            <person name="Daum C."/>
            <person name="Ezra D."/>
            <person name="Gonzalez J."/>
            <person name="Henrissat B."/>
            <person name="Kuo A."/>
            <person name="Liang C."/>
            <person name="Lipzen A."/>
            <person name="Lutzoni F."/>
            <person name="Magnuson J."/>
            <person name="Mondo S."/>
            <person name="Nolan M."/>
            <person name="Ohm R."/>
            <person name="Pangilinan J."/>
            <person name="Park H.-J."/>
            <person name="Ramirez L."/>
            <person name="Alfaro M."/>
            <person name="Sun H."/>
            <person name="Tritt A."/>
            <person name="Yoshinaga Y."/>
            <person name="Zwiers L.-H."/>
            <person name="Turgeon B."/>
            <person name="Goodwin S."/>
            <person name="Spatafora J."/>
            <person name="Crous P."/>
            <person name="Grigoriev I."/>
        </authorList>
    </citation>
    <scope>NUCLEOTIDE SEQUENCE</scope>
    <source>
        <strain evidence="2">CBS 123094</strain>
    </source>
</reference>
<feature type="domain" description="PLD phosphodiesterase" evidence="1">
    <location>
        <begin position="196"/>
        <end position="223"/>
    </location>
</feature>
<dbReference type="PANTHER" id="PTHR21248:SF11">
    <property type="entry name" value="PLD PHOSPHODIESTERASE DOMAIN-CONTAINING PROTEIN"/>
    <property type="match status" value="1"/>
</dbReference>
<name>A0A6A5VXC8_9PLEO</name>
<keyword evidence="3" id="KW-1185">Reference proteome</keyword>
<dbReference type="SMART" id="SM00155">
    <property type="entry name" value="PLDc"/>
    <property type="match status" value="2"/>
</dbReference>
<dbReference type="OrthoDB" id="2958217at2759"/>
<dbReference type="PANTHER" id="PTHR21248">
    <property type="entry name" value="CARDIOLIPIN SYNTHASE"/>
    <property type="match status" value="1"/>
</dbReference>
<dbReference type="GO" id="GO:0030572">
    <property type="term" value="F:phosphatidyltransferase activity"/>
    <property type="evidence" value="ECO:0007669"/>
    <property type="project" value="UniProtKB-ARBA"/>
</dbReference>
<dbReference type="CDD" id="cd00138">
    <property type="entry name" value="PLDc_SF"/>
    <property type="match status" value="1"/>
</dbReference>
<sequence>MPKNQQTQLVQELHREYVILRLASAFSMAGPSTAPDGRQSPITASFESALTSSTSENALDDPCYYTNNPKSLVSTSKIHSFNTGTGSTLYRSLAPLLESTAHELILVTCFWARSKSLNIFNDVLLRLSEKAVHRGTEKIKVRLCFSSLSILQKLFHSPSVTGQTYKSSVWVKKLGLLDPSKLCGLDIQIKSVFLLPFSVMHPKFMIIDGEKVVLPSCNISWEEWFEGYITMSGPIVDQFQQFYSHFWKRKVPLDASGISIPQPANKYPGTTDFGHAHTSTNFPYSSKPGAVLDVGAADIPTVFLPSPHRRNPRFAPFTPTDRVLAPPTPLNTFILTILEKAEKSIRIQTPNLTSPPVLSAILKALARGVDVKIVTSEKLMVLEQIVTAGTTTSKSVIKLIKRYKAISRPNPSRPATDEEAALSSVTPGHLEISYFEPAQGPKPRGKEEGEPQQSHLKMTIIDEEVLVLGSGNLDRASWFTSQELGVAFFDRKLAVSVQGGVDLSMIGRTRVTFDSRNSV</sequence>